<dbReference type="AlphaFoldDB" id="A0A1H8MAV0"/>
<accession>A0A1H8MAV0</accession>
<reference evidence="2" key="1">
    <citation type="submission" date="2016-10" db="EMBL/GenBank/DDBJ databases">
        <authorList>
            <person name="Varghese N."/>
            <person name="Submissions S."/>
        </authorList>
    </citation>
    <scope>NUCLEOTIDE SEQUENCE [LARGE SCALE GENOMIC DNA]</scope>
    <source>
        <strain evidence="2">CGMCC 1.8704</strain>
    </source>
</reference>
<keyword evidence="2" id="KW-1185">Reference proteome</keyword>
<evidence type="ECO:0000313" key="2">
    <source>
        <dbReference type="Proteomes" id="UP000198657"/>
    </source>
</evidence>
<sequence length="69" mass="7948">MDIELASQELYSKLRIYDEVIGIGVYRKNGIQYIVVYLAKLSNIILEKIPKVYKGNNVETEITGYITLH</sequence>
<protein>
    <submittedName>
        <fullName evidence="1">Uncharacterized protein</fullName>
    </submittedName>
</protein>
<dbReference type="Proteomes" id="UP000198657">
    <property type="component" value="Unassembled WGS sequence"/>
</dbReference>
<name>A0A1H8MAV0_9FLAO</name>
<proteinExistence type="predicted"/>
<dbReference type="RefSeq" id="WP_091169871.1">
    <property type="nucleotide sequence ID" value="NZ_CBCSFM010000005.1"/>
</dbReference>
<dbReference type="EMBL" id="FODN01000003">
    <property type="protein sequence ID" value="SEO14491.1"/>
    <property type="molecule type" value="Genomic_DNA"/>
</dbReference>
<evidence type="ECO:0000313" key="1">
    <source>
        <dbReference type="EMBL" id="SEO14491.1"/>
    </source>
</evidence>
<organism evidence="1 2">
    <name type="scientific">Flavobacterium sinopsychrotolerans</name>
    <dbReference type="NCBI Taxonomy" id="604089"/>
    <lineage>
        <taxon>Bacteria</taxon>
        <taxon>Pseudomonadati</taxon>
        <taxon>Bacteroidota</taxon>
        <taxon>Flavobacteriia</taxon>
        <taxon>Flavobacteriales</taxon>
        <taxon>Flavobacteriaceae</taxon>
        <taxon>Flavobacterium</taxon>
    </lineage>
</organism>
<gene>
    <name evidence="1" type="ORF">SAMN04487942_1912</name>
</gene>